<organism evidence="1 2">
    <name type="scientific">Rhizobium oryzicola</name>
    <dbReference type="NCBI Taxonomy" id="1232668"/>
    <lineage>
        <taxon>Bacteria</taxon>
        <taxon>Pseudomonadati</taxon>
        <taxon>Pseudomonadota</taxon>
        <taxon>Alphaproteobacteria</taxon>
        <taxon>Hyphomicrobiales</taxon>
        <taxon>Rhizobiaceae</taxon>
        <taxon>Rhizobium/Agrobacterium group</taxon>
        <taxon>Rhizobium</taxon>
    </lineage>
</organism>
<accession>A0ABT8SR16</accession>
<comment type="caution">
    <text evidence="1">The sequence shown here is derived from an EMBL/GenBank/DDBJ whole genome shotgun (WGS) entry which is preliminary data.</text>
</comment>
<sequence length="44" mass="4803">MSELRIDRGNIIRTHPDTSRKRALRVEFGKAQSASAAPPTIPSA</sequence>
<protein>
    <submittedName>
        <fullName evidence="1">Uncharacterized protein</fullName>
    </submittedName>
</protein>
<gene>
    <name evidence="1" type="ORF">Q2T52_02095</name>
</gene>
<name>A0ABT8SR16_9HYPH</name>
<proteinExistence type="predicted"/>
<reference evidence="1" key="1">
    <citation type="journal article" date="2015" name="Int. J. Syst. Evol. Microbiol.">
        <title>Rhizobium oryzicola sp. nov., potential plant-growth-promoting endophytic bacteria isolated from rice roots.</title>
        <authorList>
            <person name="Zhang X.X."/>
            <person name="Gao J.S."/>
            <person name="Cao Y.H."/>
            <person name="Sheirdil R.A."/>
            <person name="Wang X.C."/>
            <person name="Zhang L."/>
        </authorList>
    </citation>
    <scope>NUCLEOTIDE SEQUENCE</scope>
    <source>
        <strain evidence="1">05753</strain>
    </source>
</reference>
<keyword evidence="2" id="KW-1185">Reference proteome</keyword>
<dbReference type="EMBL" id="JAUKWQ010000001">
    <property type="protein sequence ID" value="MDO1580877.1"/>
    <property type="molecule type" value="Genomic_DNA"/>
</dbReference>
<dbReference type="RefSeq" id="WP_302075020.1">
    <property type="nucleotide sequence ID" value="NZ_JAUKWQ010000001.1"/>
</dbReference>
<evidence type="ECO:0000313" key="1">
    <source>
        <dbReference type="EMBL" id="MDO1580877.1"/>
    </source>
</evidence>
<dbReference type="Proteomes" id="UP001169006">
    <property type="component" value="Unassembled WGS sequence"/>
</dbReference>
<reference evidence="1" key="2">
    <citation type="submission" date="2023-07" db="EMBL/GenBank/DDBJ databases">
        <authorList>
            <person name="Sun H."/>
        </authorList>
    </citation>
    <scope>NUCLEOTIDE SEQUENCE</scope>
    <source>
        <strain evidence="1">05753</strain>
    </source>
</reference>
<evidence type="ECO:0000313" key="2">
    <source>
        <dbReference type="Proteomes" id="UP001169006"/>
    </source>
</evidence>